<feature type="signal peptide" evidence="3">
    <location>
        <begin position="1"/>
        <end position="21"/>
    </location>
</feature>
<evidence type="ECO:0000256" key="1">
    <source>
        <dbReference type="ARBA" id="ARBA00004613"/>
    </source>
</evidence>
<evidence type="ECO:0000256" key="2">
    <source>
        <dbReference type="ARBA" id="ARBA00022729"/>
    </source>
</evidence>
<dbReference type="AlphaFoldDB" id="A0A0J7J8F7"/>
<dbReference type="STRING" id="1658765.Msub_10952"/>
<gene>
    <name evidence="5" type="ORF">Msub_10952</name>
</gene>
<dbReference type="InterPro" id="IPR002509">
    <property type="entry name" value="NODB_dom"/>
</dbReference>
<dbReference type="EMBL" id="LFBU01000001">
    <property type="protein sequence ID" value="KMQ74763.1"/>
    <property type="molecule type" value="Genomic_DNA"/>
</dbReference>
<keyword evidence="2 3" id="KW-0732">Signal</keyword>
<dbReference type="Gene3D" id="3.20.20.370">
    <property type="entry name" value="Glycoside hydrolase/deacetylase"/>
    <property type="match status" value="1"/>
</dbReference>
<reference evidence="5 6" key="1">
    <citation type="submission" date="2015-06" db="EMBL/GenBank/DDBJ databases">
        <title>Marinobacter subterrani, a genetically tractable neutrophilic iron-oxidizing strain isolated from the Soudan Iron Mine.</title>
        <authorList>
            <person name="Bonis B.M."/>
            <person name="Gralnick J.A."/>
        </authorList>
    </citation>
    <scope>NUCLEOTIDE SEQUENCE [LARGE SCALE GENOMIC DNA]</scope>
    <source>
        <strain evidence="5 6">JG233</strain>
    </source>
</reference>
<dbReference type="PANTHER" id="PTHR34216">
    <property type="match status" value="1"/>
</dbReference>
<organism evidence="5 6">
    <name type="scientific">Marinobacter subterrani</name>
    <dbReference type="NCBI Taxonomy" id="1658765"/>
    <lineage>
        <taxon>Bacteria</taxon>
        <taxon>Pseudomonadati</taxon>
        <taxon>Pseudomonadota</taxon>
        <taxon>Gammaproteobacteria</taxon>
        <taxon>Pseudomonadales</taxon>
        <taxon>Marinobacteraceae</taxon>
        <taxon>Marinobacter</taxon>
    </lineage>
</organism>
<dbReference type="SUPFAM" id="SSF88713">
    <property type="entry name" value="Glycoside hydrolase/deacetylase"/>
    <property type="match status" value="1"/>
</dbReference>
<dbReference type="InterPro" id="IPR011330">
    <property type="entry name" value="Glyco_hydro/deAcase_b/a-brl"/>
</dbReference>
<dbReference type="Proteomes" id="UP000036102">
    <property type="component" value="Unassembled WGS sequence"/>
</dbReference>
<dbReference type="PROSITE" id="PS51677">
    <property type="entry name" value="NODB"/>
    <property type="match status" value="1"/>
</dbReference>
<dbReference type="PANTHER" id="PTHR34216:SF3">
    <property type="entry name" value="POLY-BETA-1,6-N-ACETYL-D-GLUCOSAMINE N-DEACETYLASE"/>
    <property type="match status" value="1"/>
</dbReference>
<accession>A0A0J7J8F7</accession>
<protein>
    <submittedName>
        <fullName evidence="5">Polysaccharide deacetylase</fullName>
    </submittedName>
</protein>
<feature type="domain" description="NodB homology" evidence="4">
    <location>
        <begin position="82"/>
        <end position="343"/>
    </location>
</feature>
<sequence>MPFRTLVRPLALLSMMVAAFAARADLVVLQYHHVSDSTPSATSTSVSLFEGQLDMISELGLEVVGLLEGTQQTLAGEAGTDNRIAITFDDAYKSVYTEAAPLLASTGYPYTIFVNTQAVGRNGYMTWAQIKELAGREGVTIANHSADHGHLARKPGEAESEWQTRVANSLDSAQKTLDNKLGAAAPLFAYPYGEFDQALEQELVARGWFGYGQQSGAIGPEYATTRLPRFPMANAYGQLSSLETKLRSKAFPIDTGKLPDGVISDNPPTLSFPLDSGMSAGRLTCFASGQGRIGFDVVDGIVRVKASEPFSSRRFRYNCTHPAGGGSYYWLSQQWLDLSRPED</sequence>
<dbReference type="RefSeq" id="WP_048494936.1">
    <property type="nucleotide sequence ID" value="NZ_LFBU01000001.1"/>
</dbReference>
<comment type="caution">
    <text evidence="5">The sequence shown here is derived from an EMBL/GenBank/DDBJ whole genome shotgun (WGS) entry which is preliminary data.</text>
</comment>
<evidence type="ECO:0000313" key="5">
    <source>
        <dbReference type="EMBL" id="KMQ74763.1"/>
    </source>
</evidence>
<dbReference type="PATRIC" id="fig|1658765.3.peg.946"/>
<dbReference type="GO" id="GO:0005576">
    <property type="term" value="C:extracellular region"/>
    <property type="evidence" value="ECO:0007669"/>
    <property type="project" value="UniProtKB-SubCell"/>
</dbReference>
<dbReference type="Pfam" id="PF01522">
    <property type="entry name" value="Polysacc_deac_1"/>
    <property type="match status" value="1"/>
</dbReference>
<evidence type="ECO:0000313" key="6">
    <source>
        <dbReference type="Proteomes" id="UP000036102"/>
    </source>
</evidence>
<dbReference type="CDD" id="cd10973">
    <property type="entry name" value="CE4_DAC_u4_5s"/>
    <property type="match status" value="1"/>
</dbReference>
<evidence type="ECO:0000256" key="3">
    <source>
        <dbReference type="SAM" id="SignalP"/>
    </source>
</evidence>
<dbReference type="GO" id="GO:0016810">
    <property type="term" value="F:hydrolase activity, acting on carbon-nitrogen (but not peptide) bonds"/>
    <property type="evidence" value="ECO:0007669"/>
    <property type="project" value="InterPro"/>
</dbReference>
<feature type="chain" id="PRO_5005289724" evidence="3">
    <location>
        <begin position="22"/>
        <end position="343"/>
    </location>
</feature>
<evidence type="ECO:0000259" key="4">
    <source>
        <dbReference type="PROSITE" id="PS51677"/>
    </source>
</evidence>
<proteinExistence type="predicted"/>
<comment type="subcellular location">
    <subcellularLocation>
        <location evidence="1">Secreted</location>
    </subcellularLocation>
</comment>
<name>A0A0J7J8F7_9GAMM</name>
<dbReference type="InterPro" id="IPR051398">
    <property type="entry name" value="Polysacch_Deacetylase"/>
</dbReference>
<dbReference type="GO" id="GO:0005975">
    <property type="term" value="P:carbohydrate metabolic process"/>
    <property type="evidence" value="ECO:0007669"/>
    <property type="project" value="InterPro"/>
</dbReference>
<keyword evidence="6" id="KW-1185">Reference proteome</keyword>